<dbReference type="CDD" id="cd18793">
    <property type="entry name" value="SF2_C_SNF"/>
    <property type="match status" value="1"/>
</dbReference>
<dbReference type="GO" id="GO:0006281">
    <property type="term" value="P:DNA repair"/>
    <property type="evidence" value="ECO:0007669"/>
    <property type="project" value="TreeGrafter"/>
</dbReference>
<evidence type="ECO:0000313" key="9">
    <source>
        <dbReference type="Proteomes" id="UP000076580"/>
    </source>
</evidence>
<feature type="compositionally biased region" description="Acidic residues" evidence="5">
    <location>
        <begin position="208"/>
        <end position="218"/>
    </location>
</feature>
<dbReference type="AlphaFoldDB" id="A0A151GW53"/>
<evidence type="ECO:0000259" key="7">
    <source>
        <dbReference type="PROSITE" id="PS51194"/>
    </source>
</evidence>
<keyword evidence="3" id="KW-0347">Helicase</keyword>
<evidence type="ECO:0000259" key="6">
    <source>
        <dbReference type="PROSITE" id="PS51192"/>
    </source>
</evidence>
<dbReference type="SUPFAM" id="SSF52540">
    <property type="entry name" value="P-loop containing nucleoside triphosphate hydrolases"/>
    <property type="match status" value="2"/>
</dbReference>
<reference evidence="8 9" key="1">
    <citation type="journal article" date="2016" name="Sci. Rep.">
        <title>Insights into Adaptations to a Near-Obligate Nematode Endoparasitic Lifestyle from the Finished Genome of Drechmeria coniospora.</title>
        <authorList>
            <person name="Zhang L."/>
            <person name="Zhou Z."/>
            <person name="Guo Q."/>
            <person name="Fokkens L."/>
            <person name="Miskei M."/>
            <person name="Pocsi I."/>
            <person name="Zhang W."/>
            <person name="Chen M."/>
            <person name="Wang L."/>
            <person name="Sun Y."/>
            <person name="Donzelli B.G."/>
            <person name="Gibson D.M."/>
            <person name="Nelson D.R."/>
            <person name="Luo J.G."/>
            <person name="Rep M."/>
            <person name="Liu H."/>
            <person name="Yang S."/>
            <person name="Wang J."/>
            <person name="Krasnoff S.B."/>
            <person name="Xu Y."/>
            <person name="Molnar I."/>
            <person name="Lin M."/>
        </authorList>
    </citation>
    <scope>NUCLEOTIDE SEQUENCE [LARGE SCALE GENOMIC DNA]</scope>
    <source>
        <strain evidence="8 9">ARSEF 6962</strain>
    </source>
</reference>
<dbReference type="InterPro" id="IPR038718">
    <property type="entry name" value="SNF2-like_sf"/>
</dbReference>
<dbReference type="InterPro" id="IPR027417">
    <property type="entry name" value="P-loop_NTPase"/>
</dbReference>
<feature type="compositionally biased region" description="Polar residues" evidence="5">
    <location>
        <begin position="16"/>
        <end position="25"/>
    </location>
</feature>
<evidence type="ECO:0000313" key="8">
    <source>
        <dbReference type="EMBL" id="KYK61336.1"/>
    </source>
</evidence>
<organism evidence="8 9">
    <name type="scientific">Drechmeria coniospora</name>
    <name type="common">Nematophagous fungus</name>
    <name type="synonym">Meria coniospora</name>
    <dbReference type="NCBI Taxonomy" id="98403"/>
    <lineage>
        <taxon>Eukaryota</taxon>
        <taxon>Fungi</taxon>
        <taxon>Dikarya</taxon>
        <taxon>Ascomycota</taxon>
        <taxon>Pezizomycotina</taxon>
        <taxon>Sordariomycetes</taxon>
        <taxon>Hypocreomycetidae</taxon>
        <taxon>Hypocreales</taxon>
        <taxon>Ophiocordycipitaceae</taxon>
        <taxon>Drechmeria</taxon>
    </lineage>
</organism>
<dbReference type="EMBL" id="LAYC01000001">
    <property type="protein sequence ID" value="KYK61336.1"/>
    <property type="molecule type" value="Genomic_DNA"/>
</dbReference>
<dbReference type="SMART" id="SM00487">
    <property type="entry name" value="DEXDc"/>
    <property type="match status" value="1"/>
</dbReference>
<dbReference type="PROSITE" id="PS51194">
    <property type="entry name" value="HELICASE_CTER"/>
    <property type="match status" value="1"/>
</dbReference>
<keyword evidence="1" id="KW-0547">Nucleotide-binding</keyword>
<evidence type="ECO:0008006" key="10">
    <source>
        <dbReference type="Google" id="ProtNLM"/>
    </source>
</evidence>
<evidence type="ECO:0000256" key="3">
    <source>
        <dbReference type="ARBA" id="ARBA00022806"/>
    </source>
</evidence>
<dbReference type="RefSeq" id="XP_040660688.1">
    <property type="nucleotide sequence ID" value="XM_040799805.1"/>
</dbReference>
<accession>A0A151GW53</accession>
<dbReference type="GeneID" id="63715121"/>
<feature type="compositionally biased region" description="Basic and acidic residues" evidence="5">
    <location>
        <begin position="26"/>
        <end position="38"/>
    </location>
</feature>
<dbReference type="Pfam" id="PF00176">
    <property type="entry name" value="SNF2-rel_dom"/>
    <property type="match status" value="1"/>
</dbReference>
<comment type="caution">
    <text evidence="8">The sequence shown here is derived from an EMBL/GenBank/DDBJ whole genome shotgun (WGS) entry which is preliminary data.</text>
</comment>
<keyword evidence="4" id="KW-0067">ATP-binding</keyword>
<dbReference type="GO" id="GO:0005524">
    <property type="term" value="F:ATP binding"/>
    <property type="evidence" value="ECO:0007669"/>
    <property type="project" value="UniProtKB-KW"/>
</dbReference>
<dbReference type="InterPro" id="IPR000330">
    <property type="entry name" value="SNF2_N"/>
</dbReference>
<evidence type="ECO:0000256" key="4">
    <source>
        <dbReference type="ARBA" id="ARBA00022840"/>
    </source>
</evidence>
<dbReference type="GO" id="GO:0008094">
    <property type="term" value="F:ATP-dependent activity, acting on DNA"/>
    <property type="evidence" value="ECO:0007669"/>
    <property type="project" value="TreeGrafter"/>
</dbReference>
<dbReference type="GO" id="GO:0004386">
    <property type="term" value="F:helicase activity"/>
    <property type="evidence" value="ECO:0007669"/>
    <property type="project" value="UniProtKB-KW"/>
</dbReference>
<dbReference type="Pfam" id="PF00271">
    <property type="entry name" value="Helicase_C"/>
    <property type="match status" value="1"/>
</dbReference>
<keyword evidence="9" id="KW-1185">Reference proteome</keyword>
<dbReference type="InterPro" id="IPR001650">
    <property type="entry name" value="Helicase_C-like"/>
</dbReference>
<dbReference type="InParanoid" id="A0A151GW53"/>
<dbReference type="PROSITE" id="PS51192">
    <property type="entry name" value="HELICASE_ATP_BIND_1"/>
    <property type="match status" value="1"/>
</dbReference>
<dbReference type="Gene3D" id="3.40.50.300">
    <property type="entry name" value="P-loop containing nucleotide triphosphate hydrolases"/>
    <property type="match status" value="1"/>
</dbReference>
<feature type="compositionally biased region" description="Basic residues" evidence="5">
    <location>
        <begin position="128"/>
        <end position="146"/>
    </location>
</feature>
<feature type="compositionally biased region" description="Acidic residues" evidence="5">
    <location>
        <begin position="103"/>
        <end position="123"/>
    </location>
</feature>
<sequence length="1042" mass="117823">MERTKGRLKLEDDSPNLLQRVTSVKKTAENNLHEHDDYTSPAQRATADRTGTNDKVKGEDDIDHESGMGNTTYSSELERDILDGHESWPAMGEGDSDRGSSSSDDDSYACDEDESSSQDDGEGESSRGKKKGTKGKMGKLPRCHPKTAREYMARKHEVEDARERKQRTWHKRKRAKENERGGKKRVVGGDAAMAHMARQKNTPRPCGDSDDEPSEEDGMPPAPIEASTKALQLRLMKKRMPRGADTRRSSTQEADLNEATVVFGHRKIEARDGKWRHKSMSCYLESYQLTAASWMVQRELGRSTPYGGLLADEMGLGKTVMSLTCIVGNPAEKEDVKKYSLTTLVIVPNKSIAYQWKSEVETHCKPPFDRAAVYSAMEHGQAGALKRVRVLITTYNELMNHYPSKRLLAELKAKYDTDNVSYNRAVDGQTKFLFKTKWYRVMLDEGHKIKSIQSRSTMLCCMLVSKYRWVLTGTPLANSVLEFFPYFKFIGCEFTESLQKFQAKYLANGKANEDFERLVAKDMYRRTANDTFMGYKLGDNLKSHRHDLWVQLSDEETCLAELVATHFQEKIIKGHEERKRKRLGKAIGDGNILEYDVGLERETGLEREASGETETRRDDKKNHTYLMMGVLRQAVSHPYNLEKFLRTRATAEEICRLRAKLGQFAGRRLILEQMKDGDDGNLERYKSGIEFLRTKKEAAFGGKFTWDDVLAMLEEESGLKDVTCSNCKTKPPLRPVQLETCGHYLCANCHLGLMHPALLPWGPRSQASSNNKVTQDVKCREPGCTSSANICSFKASQTLADIIHRAKSDRFQEPGRDSNNVHLYRSDDENGCFIASARHDYPLLPSTKLTAAMVVIAAWLHDSPEDKIIVFVQFIMTGKVLGRMLEMAGLQHSFLYYLGRMSPEQKSKSLADFKNDDGKKILLQIASMQGGGQGLNLTMANRVILVDPWWNSAAEEQAFCRVKRKGQKKGSHFVRILVSSSIDTDMSSLQRVKSEEIDNILQDNFQKPSFSQDEELHCMFSKSRLWKQKAKDSGCGESEAAN</sequence>
<feature type="compositionally biased region" description="Basic residues" evidence="5">
    <location>
        <begin position="164"/>
        <end position="175"/>
    </location>
</feature>
<dbReference type="InterPro" id="IPR014001">
    <property type="entry name" value="Helicase_ATP-bd"/>
</dbReference>
<dbReference type="Proteomes" id="UP000076580">
    <property type="component" value="Chromosome 01"/>
</dbReference>
<proteinExistence type="predicted"/>
<dbReference type="InterPro" id="IPR050628">
    <property type="entry name" value="SNF2_RAD54_helicase_TF"/>
</dbReference>
<evidence type="ECO:0000256" key="5">
    <source>
        <dbReference type="SAM" id="MobiDB-lite"/>
    </source>
</evidence>
<dbReference type="CDD" id="cd18008">
    <property type="entry name" value="DEXDc_SHPRH-like"/>
    <property type="match status" value="1"/>
</dbReference>
<feature type="compositionally biased region" description="Basic and acidic residues" evidence="5">
    <location>
        <begin position="147"/>
        <end position="163"/>
    </location>
</feature>
<feature type="domain" description="Helicase C-terminal" evidence="7">
    <location>
        <begin position="848"/>
        <end position="1017"/>
    </location>
</feature>
<dbReference type="STRING" id="98403.A0A151GW53"/>
<dbReference type="PANTHER" id="PTHR45626:SF17">
    <property type="entry name" value="HELICASE-LIKE TRANSCRIPTION FACTOR"/>
    <property type="match status" value="1"/>
</dbReference>
<keyword evidence="2" id="KW-0378">Hydrolase</keyword>
<dbReference type="GO" id="GO:0016787">
    <property type="term" value="F:hydrolase activity"/>
    <property type="evidence" value="ECO:0007669"/>
    <property type="project" value="UniProtKB-KW"/>
</dbReference>
<dbReference type="GO" id="GO:0005634">
    <property type="term" value="C:nucleus"/>
    <property type="evidence" value="ECO:0007669"/>
    <property type="project" value="TreeGrafter"/>
</dbReference>
<feature type="domain" description="Helicase ATP-binding" evidence="6">
    <location>
        <begin position="299"/>
        <end position="493"/>
    </location>
</feature>
<evidence type="ECO:0000256" key="2">
    <source>
        <dbReference type="ARBA" id="ARBA00022801"/>
    </source>
</evidence>
<feature type="region of interest" description="Disordered" evidence="5">
    <location>
        <begin position="1"/>
        <end position="223"/>
    </location>
</feature>
<gene>
    <name evidence="8" type="ORF">DCS_02478</name>
</gene>
<feature type="compositionally biased region" description="Basic and acidic residues" evidence="5">
    <location>
        <begin position="76"/>
        <end position="86"/>
    </location>
</feature>
<feature type="compositionally biased region" description="Basic and acidic residues" evidence="5">
    <location>
        <begin position="1"/>
        <end position="12"/>
    </location>
</feature>
<dbReference type="PANTHER" id="PTHR45626">
    <property type="entry name" value="TRANSCRIPTION TERMINATION FACTOR 2-RELATED"/>
    <property type="match status" value="1"/>
</dbReference>
<dbReference type="SMART" id="SM00490">
    <property type="entry name" value="HELICc"/>
    <property type="match status" value="1"/>
</dbReference>
<evidence type="ECO:0000256" key="1">
    <source>
        <dbReference type="ARBA" id="ARBA00022741"/>
    </source>
</evidence>
<name>A0A151GW53_DRECN</name>
<protein>
    <recommendedName>
        <fullName evidence="10">SNF2-related protein</fullName>
    </recommendedName>
</protein>
<dbReference type="Gene3D" id="3.40.50.10810">
    <property type="entry name" value="Tandem AAA-ATPase domain"/>
    <property type="match status" value="1"/>
</dbReference>
<dbReference type="InterPro" id="IPR049730">
    <property type="entry name" value="SNF2/RAD54-like_C"/>
</dbReference>